<comment type="subcellular location">
    <subcellularLocation>
        <location evidence="1 8">Cell membrane</location>
        <topology evidence="1 8">Multi-pass membrane protein</topology>
    </subcellularLocation>
</comment>
<feature type="transmembrane region" description="Helical" evidence="8">
    <location>
        <begin position="96"/>
        <end position="113"/>
    </location>
</feature>
<evidence type="ECO:0000256" key="1">
    <source>
        <dbReference type="ARBA" id="ARBA00004651"/>
    </source>
</evidence>
<dbReference type="Proteomes" id="UP001630127">
    <property type="component" value="Unassembled WGS sequence"/>
</dbReference>
<evidence type="ECO:0000313" key="11">
    <source>
        <dbReference type="Proteomes" id="UP001630127"/>
    </source>
</evidence>
<name>A0ABD2Z299_9GENT</name>
<feature type="transmembrane region" description="Helical" evidence="8">
    <location>
        <begin position="12"/>
        <end position="31"/>
    </location>
</feature>
<comment type="similarity">
    <text evidence="2 8">Belongs to the Casparian strip membrane proteins (CASP) family.</text>
</comment>
<gene>
    <name evidence="10" type="ORF">ACH5RR_025192</name>
</gene>
<dbReference type="EMBL" id="JBJUIK010000011">
    <property type="protein sequence ID" value="KAL3512475.1"/>
    <property type="molecule type" value="Genomic_DNA"/>
</dbReference>
<sequence>MASKKIINSILVLRVITLLVLAGSIVVMGLNNFKLSDGTKTSFSDLHAYRYVVAVAGVGFVYSLIQLPFAIHYAATEKRWIRNDCLPEFDFYGDKLVSFLLASGVGVGFGVTFEIKRFLNAVFAAFAALGGTDIDEQQSKTSKFFDRGNIATGILLVGFATMAITSILTSIRKAESSKGGLFR</sequence>
<keyword evidence="4 8" id="KW-1003">Cell membrane</keyword>
<keyword evidence="7 8" id="KW-0472">Membrane</keyword>
<reference evidence="10 11" key="1">
    <citation type="submission" date="2024-11" db="EMBL/GenBank/DDBJ databases">
        <title>A near-complete genome assembly of Cinchona calisaya.</title>
        <authorList>
            <person name="Lian D.C."/>
            <person name="Zhao X.W."/>
            <person name="Wei L."/>
        </authorList>
    </citation>
    <scope>NUCLEOTIDE SEQUENCE [LARGE SCALE GENOMIC DNA]</scope>
    <source>
        <tissue evidence="10">Nenye</tissue>
    </source>
</reference>
<evidence type="ECO:0000256" key="8">
    <source>
        <dbReference type="RuleBase" id="RU361233"/>
    </source>
</evidence>
<keyword evidence="11" id="KW-1185">Reference proteome</keyword>
<dbReference type="GO" id="GO:0005886">
    <property type="term" value="C:plasma membrane"/>
    <property type="evidence" value="ECO:0007669"/>
    <property type="project" value="UniProtKB-SubCell"/>
</dbReference>
<dbReference type="PANTHER" id="PTHR33573:SF17">
    <property type="entry name" value="CASP-LIKE PROTEIN 4D1"/>
    <property type="match status" value="1"/>
</dbReference>
<evidence type="ECO:0000256" key="5">
    <source>
        <dbReference type="ARBA" id="ARBA00022692"/>
    </source>
</evidence>
<comment type="caution">
    <text evidence="10">The sequence shown here is derived from an EMBL/GenBank/DDBJ whole genome shotgun (WGS) entry which is preliminary data.</text>
</comment>
<feature type="domain" description="Casparian strip membrane protein" evidence="9">
    <location>
        <begin position="10"/>
        <end position="112"/>
    </location>
</feature>
<comment type="subunit">
    <text evidence="3 8">Homodimer and heterodimers.</text>
</comment>
<accession>A0ABD2Z299</accession>
<dbReference type="Pfam" id="PF04535">
    <property type="entry name" value="CASP_dom"/>
    <property type="match status" value="1"/>
</dbReference>
<evidence type="ECO:0000256" key="6">
    <source>
        <dbReference type="ARBA" id="ARBA00022989"/>
    </source>
</evidence>
<feature type="transmembrane region" description="Helical" evidence="8">
    <location>
        <begin position="150"/>
        <end position="171"/>
    </location>
</feature>
<dbReference type="AlphaFoldDB" id="A0ABD2Z299"/>
<feature type="transmembrane region" description="Helical" evidence="8">
    <location>
        <begin position="51"/>
        <end position="75"/>
    </location>
</feature>
<evidence type="ECO:0000256" key="2">
    <source>
        <dbReference type="ARBA" id="ARBA00007651"/>
    </source>
</evidence>
<dbReference type="PANTHER" id="PTHR33573">
    <property type="entry name" value="CASP-LIKE PROTEIN 4A4"/>
    <property type="match status" value="1"/>
</dbReference>
<keyword evidence="5 8" id="KW-0812">Transmembrane</keyword>
<keyword evidence="6 8" id="KW-1133">Transmembrane helix</keyword>
<evidence type="ECO:0000313" key="10">
    <source>
        <dbReference type="EMBL" id="KAL3512475.1"/>
    </source>
</evidence>
<evidence type="ECO:0000256" key="4">
    <source>
        <dbReference type="ARBA" id="ARBA00022475"/>
    </source>
</evidence>
<evidence type="ECO:0000256" key="3">
    <source>
        <dbReference type="ARBA" id="ARBA00011489"/>
    </source>
</evidence>
<evidence type="ECO:0000256" key="7">
    <source>
        <dbReference type="ARBA" id="ARBA00023136"/>
    </source>
</evidence>
<proteinExistence type="inferred from homology"/>
<organism evidence="10 11">
    <name type="scientific">Cinchona calisaya</name>
    <dbReference type="NCBI Taxonomy" id="153742"/>
    <lineage>
        <taxon>Eukaryota</taxon>
        <taxon>Viridiplantae</taxon>
        <taxon>Streptophyta</taxon>
        <taxon>Embryophyta</taxon>
        <taxon>Tracheophyta</taxon>
        <taxon>Spermatophyta</taxon>
        <taxon>Magnoliopsida</taxon>
        <taxon>eudicotyledons</taxon>
        <taxon>Gunneridae</taxon>
        <taxon>Pentapetalae</taxon>
        <taxon>asterids</taxon>
        <taxon>lamiids</taxon>
        <taxon>Gentianales</taxon>
        <taxon>Rubiaceae</taxon>
        <taxon>Cinchonoideae</taxon>
        <taxon>Cinchoneae</taxon>
        <taxon>Cinchona</taxon>
    </lineage>
</organism>
<dbReference type="InterPro" id="IPR006702">
    <property type="entry name" value="CASP_dom"/>
</dbReference>
<protein>
    <recommendedName>
        <fullName evidence="8">CASP-like protein</fullName>
    </recommendedName>
</protein>
<evidence type="ECO:0000259" key="9">
    <source>
        <dbReference type="Pfam" id="PF04535"/>
    </source>
</evidence>